<feature type="compositionally biased region" description="Acidic residues" evidence="1">
    <location>
        <begin position="912"/>
        <end position="921"/>
    </location>
</feature>
<dbReference type="InterPro" id="IPR018310">
    <property type="entry name" value="Put_endonuclease_Z1-dom"/>
</dbReference>
<evidence type="ECO:0000259" key="2">
    <source>
        <dbReference type="Pfam" id="PF10593"/>
    </source>
</evidence>
<sequence length="921" mass="102843">MRRKMAEEISKPEQQIYDTAARELISYEDACRQVIDGMVAAGIPEDAIVPVYEKALRSIQEREAANAKGEFDEAATAKEDYHHWYDAAKPDTAGWSHLRRKLTEKIGEDGTSTIHQESGKVVGLLADPATKNLTHKGLVVGYVQSGKTANFSAVITKAVDEGYRFVIVLAGMYNNLRRQTQERLDGDVVAALQNAGKSVFPLTSVKGDISSDSGLLLNALRTKDSVVFAVVKKNYSRLGNLLKQLEAANREGLLDDTPVLIIDDESDQATPNTAKEDEAYSGINRLLRQIWDQVQQGSYVAYTATPFANVLMDPNDEDRYTEYLEPVNPEESEGETIERYPGLYPSDFIYALERPNGYIGASRIFGTPLWATEDEDGTLNDGVDIDALRDIDTEEAKILRPPTRKDGGDYMPEMVPSLEDAVLWFMIATALRRRRAQKKQHSSMLIHLSHRVETHFEAVKVIEDYISALKENYGKPEINDAMQSLYEREVARMQAIRPEEIYPEWDELKLAVGQVVRETKCIVDNGSSEERLEYSADSPATYVVIGGNTLARGLTLEGLISSYYLRTSKTYDALLQMGRWFGFRPGYDDLIRLWTTADLQDYYRHLAGVEDEIREEIRIVGSTPKTVGVKIRTHPKALQVTAANKMRYAKALTVDYSGKLHQLTRFEEKNAEILNHNIQVFESLIGSISSTHEVVQDKNNGSYLFTGVPVDVVLSYFKDFKAHSSHYEAGSDKLVEWIEKYADQDWNVVVYSGTQKDMPQQNFAGLDIRMATRSAYDIPADDGIADLGALAVGETPILDFKILANAGKLNEDTLEALKVSKSRAKQLALRFVEGNVPLLVIYVVNPHSKAKPGARRRDLDAVAPVVLHAVVLPQVAGSDYNNFISVVPESVEDLHLDEEELDENSSILAAAESDDEGDYKE</sequence>
<accession>A0A291DHB2</accession>
<reference evidence="4" key="1">
    <citation type="submission" date="2017-09" db="EMBL/GenBank/DDBJ databases">
        <title>FDA dAtabase for Regulatory Grade micrObial Sequences (FDA-ARGOS): Supporting development and validation of Infectious Disease Dx tests.</title>
        <authorList>
            <person name="Minogue T."/>
            <person name="Wolcott M."/>
            <person name="Wasieloski L."/>
            <person name="Aguilar W."/>
            <person name="Moore D."/>
            <person name="Tallon L."/>
            <person name="Sadzewicz L."/>
            <person name="Ott S."/>
            <person name="Zhao X."/>
            <person name="Nagaraj S."/>
            <person name="Vavikolanu K."/>
            <person name="Aluvathingal J."/>
            <person name="Nadendla S."/>
            <person name="Sichtig H."/>
        </authorList>
    </citation>
    <scope>NUCLEOTIDE SEQUENCE [LARGE SCALE GENOMIC DNA]</scope>
    <source>
        <strain evidence="4">FDAARGOS_369</strain>
    </source>
</reference>
<feature type="region of interest" description="Disordered" evidence="1">
    <location>
        <begin position="898"/>
        <end position="921"/>
    </location>
</feature>
<gene>
    <name evidence="3" type="ORF">CO690_09595</name>
</gene>
<dbReference type="Pfam" id="PF10593">
    <property type="entry name" value="Z1"/>
    <property type="match status" value="1"/>
</dbReference>
<proteinExistence type="predicted"/>
<dbReference type="AlphaFoldDB" id="A0A291DHB2"/>
<dbReference type="EMBL" id="CP023510">
    <property type="protein sequence ID" value="ATF63911.1"/>
    <property type="molecule type" value="Genomic_DNA"/>
</dbReference>
<evidence type="ECO:0000313" key="4">
    <source>
        <dbReference type="Proteomes" id="UP000218628"/>
    </source>
</evidence>
<dbReference type="Proteomes" id="UP000218628">
    <property type="component" value="Chromosome"/>
</dbReference>
<organism evidence="3 4">
    <name type="scientific">Rothia mucilaginosa</name>
    <dbReference type="NCBI Taxonomy" id="43675"/>
    <lineage>
        <taxon>Bacteria</taxon>
        <taxon>Bacillati</taxon>
        <taxon>Actinomycetota</taxon>
        <taxon>Actinomycetes</taxon>
        <taxon>Micrococcales</taxon>
        <taxon>Micrococcaceae</taxon>
        <taxon>Rothia</taxon>
    </lineage>
</organism>
<evidence type="ECO:0000256" key="1">
    <source>
        <dbReference type="SAM" id="MobiDB-lite"/>
    </source>
</evidence>
<protein>
    <recommendedName>
        <fullName evidence="2">Putative endonuclease Z1 domain-containing protein</fullName>
    </recommendedName>
</protein>
<evidence type="ECO:0000313" key="3">
    <source>
        <dbReference type="EMBL" id="ATF63911.1"/>
    </source>
</evidence>
<feature type="domain" description="Putative endonuclease Z1" evidence="2">
    <location>
        <begin position="417"/>
        <end position="638"/>
    </location>
</feature>
<name>A0A291DHB2_9MICC</name>